<name>A0ABN8JA36_9NEOP</name>
<sequence length="165" mass="19668">MNEMKEMKHKQMLQESMETEVLAEQTKKVEKESKPKKKMWGEFDEPDTRPEPQFESYAVEQTVNSRERVLLREEFVQEMYSSFLDGRDEEIDYNSIDNNDQYDDLQQISQDAEDKYFDDELNDVNNLEEHMKLVEEYGKKPSSDGLETCDPLDVFMQQIKNKIDD</sequence>
<organism evidence="3 4">
    <name type="scientific">Iphiclides podalirius</name>
    <name type="common">scarce swallowtail</name>
    <dbReference type="NCBI Taxonomy" id="110791"/>
    <lineage>
        <taxon>Eukaryota</taxon>
        <taxon>Metazoa</taxon>
        <taxon>Ecdysozoa</taxon>
        <taxon>Arthropoda</taxon>
        <taxon>Hexapoda</taxon>
        <taxon>Insecta</taxon>
        <taxon>Pterygota</taxon>
        <taxon>Neoptera</taxon>
        <taxon>Endopterygota</taxon>
        <taxon>Lepidoptera</taxon>
        <taxon>Glossata</taxon>
        <taxon>Ditrysia</taxon>
        <taxon>Papilionoidea</taxon>
        <taxon>Papilionidae</taxon>
        <taxon>Papilioninae</taxon>
        <taxon>Iphiclides</taxon>
    </lineage>
</organism>
<accession>A0ABN8JA36</accession>
<evidence type="ECO:0000313" key="3">
    <source>
        <dbReference type="EMBL" id="CAH2076392.1"/>
    </source>
</evidence>
<dbReference type="EMBL" id="OW152821">
    <property type="protein sequence ID" value="CAH2076392.1"/>
    <property type="molecule type" value="Genomic_DNA"/>
</dbReference>
<feature type="non-terminal residue" evidence="3">
    <location>
        <position position="165"/>
    </location>
</feature>
<dbReference type="PANTHER" id="PTHR31840">
    <property type="entry name" value="COILED-COIL DOMAIN-CONTAINING PROTEIN 97"/>
    <property type="match status" value="1"/>
</dbReference>
<dbReference type="InterPro" id="IPR040233">
    <property type="entry name" value="CCD97-like_C"/>
</dbReference>
<reference evidence="3" key="1">
    <citation type="submission" date="2022-03" db="EMBL/GenBank/DDBJ databases">
        <authorList>
            <person name="Martin H S."/>
        </authorList>
    </citation>
    <scope>NUCLEOTIDE SEQUENCE</scope>
</reference>
<protein>
    <recommendedName>
        <fullName evidence="2">CCD97-like C-terminal domain-containing protein</fullName>
    </recommendedName>
</protein>
<keyword evidence="4" id="KW-1185">Reference proteome</keyword>
<dbReference type="PANTHER" id="PTHR31840:SF1">
    <property type="entry name" value="COILED-COIL DOMAIN-CONTAINING PROTEIN 97"/>
    <property type="match status" value="1"/>
</dbReference>
<dbReference type="InterPro" id="IPR018613">
    <property type="entry name" value="Ccdc97-like"/>
</dbReference>
<evidence type="ECO:0000313" key="4">
    <source>
        <dbReference type="Proteomes" id="UP000837857"/>
    </source>
</evidence>
<evidence type="ECO:0000256" key="1">
    <source>
        <dbReference type="SAM" id="MobiDB-lite"/>
    </source>
</evidence>
<dbReference type="Pfam" id="PF09747">
    <property type="entry name" value="CCD97-like_C"/>
    <property type="match status" value="1"/>
</dbReference>
<feature type="region of interest" description="Disordered" evidence="1">
    <location>
        <begin position="1"/>
        <end position="55"/>
    </location>
</feature>
<evidence type="ECO:0000259" key="2">
    <source>
        <dbReference type="Pfam" id="PF09747"/>
    </source>
</evidence>
<feature type="domain" description="CCD97-like C-terminal" evidence="2">
    <location>
        <begin position="9"/>
        <end position="120"/>
    </location>
</feature>
<gene>
    <name evidence="3" type="ORF">IPOD504_LOCUS17266</name>
</gene>
<proteinExistence type="predicted"/>
<dbReference type="Proteomes" id="UP000837857">
    <property type="component" value="Chromosome 9"/>
</dbReference>